<reference evidence="1 2" key="1">
    <citation type="submission" date="2015-12" db="EMBL/GenBank/DDBJ databases">
        <title>Genome sequence of Mucilaginibacter gotjawali.</title>
        <authorList>
            <person name="Lee J.S."/>
            <person name="Lee K.C."/>
            <person name="Kim K.K."/>
            <person name="Lee B.W."/>
        </authorList>
    </citation>
    <scope>NUCLEOTIDE SEQUENCE [LARGE SCALE GENOMIC DNA]</scope>
    <source>
        <strain evidence="1 2">SA3-7</strain>
    </source>
</reference>
<dbReference type="SUPFAM" id="SSF54427">
    <property type="entry name" value="NTF2-like"/>
    <property type="match status" value="1"/>
</dbReference>
<dbReference type="KEGG" id="mgot:MgSA37_00483"/>
<dbReference type="Proteomes" id="UP000218263">
    <property type="component" value="Chromosome"/>
</dbReference>
<accession>A0A110B0H3</accession>
<dbReference type="RefSeq" id="WP_096349667.1">
    <property type="nucleotide sequence ID" value="NZ_AP017313.1"/>
</dbReference>
<evidence type="ECO:0000313" key="1">
    <source>
        <dbReference type="EMBL" id="BAU52328.1"/>
    </source>
</evidence>
<evidence type="ECO:0000313" key="2">
    <source>
        <dbReference type="Proteomes" id="UP000218263"/>
    </source>
</evidence>
<sequence>MKLTVFTVIGLLIALTGYSQSIPDTTAIKQLLEKESTTFRNGDVKGHAECWKIQPYSRIVISTTDGKIIEVPPAIMINPPASMMGGGGTFTNSNYKISVMGNSAWLSHEEESVSKEGKKTYSIEFKMLEKINGDWKIVGMSIHAFNKQ</sequence>
<name>A0A110B0H3_9SPHI</name>
<dbReference type="EMBL" id="AP017313">
    <property type="protein sequence ID" value="BAU52328.1"/>
    <property type="molecule type" value="Genomic_DNA"/>
</dbReference>
<proteinExistence type="predicted"/>
<dbReference type="InterPro" id="IPR032710">
    <property type="entry name" value="NTF2-like_dom_sf"/>
</dbReference>
<keyword evidence="2" id="KW-1185">Reference proteome</keyword>
<gene>
    <name evidence="1" type="ORF">MgSA37_00483</name>
</gene>
<dbReference type="Gene3D" id="3.10.450.50">
    <property type="match status" value="1"/>
</dbReference>
<dbReference type="AlphaFoldDB" id="A0A110B0H3"/>
<dbReference type="OrthoDB" id="8432779at2"/>
<protein>
    <submittedName>
        <fullName evidence="1">Uncharacterized protein</fullName>
    </submittedName>
</protein>
<organism evidence="1 2">
    <name type="scientific">Mucilaginibacter gotjawali</name>
    <dbReference type="NCBI Taxonomy" id="1550579"/>
    <lineage>
        <taxon>Bacteria</taxon>
        <taxon>Pseudomonadati</taxon>
        <taxon>Bacteroidota</taxon>
        <taxon>Sphingobacteriia</taxon>
        <taxon>Sphingobacteriales</taxon>
        <taxon>Sphingobacteriaceae</taxon>
        <taxon>Mucilaginibacter</taxon>
    </lineage>
</organism>